<dbReference type="EMBL" id="FNVA01000004">
    <property type="protein sequence ID" value="SEG34603.1"/>
    <property type="molecule type" value="Genomic_DNA"/>
</dbReference>
<evidence type="ECO:0000313" key="2">
    <source>
        <dbReference type="EMBL" id="SEG34603.1"/>
    </source>
</evidence>
<dbReference type="Pfam" id="PF01575">
    <property type="entry name" value="MaoC_dehydratas"/>
    <property type="match status" value="1"/>
</dbReference>
<reference evidence="2 3" key="1">
    <citation type="submission" date="2016-10" db="EMBL/GenBank/DDBJ databases">
        <authorList>
            <person name="de Groot N.N."/>
        </authorList>
    </citation>
    <scope>NUCLEOTIDE SEQUENCE [LARGE SCALE GENOMIC DNA]</scope>
    <source>
        <strain evidence="2 3">DSM 22489</strain>
    </source>
</reference>
<proteinExistence type="predicted"/>
<organism evidence="2 3">
    <name type="scientific">Bryocella elongata</name>
    <dbReference type="NCBI Taxonomy" id="863522"/>
    <lineage>
        <taxon>Bacteria</taxon>
        <taxon>Pseudomonadati</taxon>
        <taxon>Acidobacteriota</taxon>
        <taxon>Terriglobia</taxon>
        <taxon>Terriglobales</taxon>
        <taxon>Acidobacteriaceae</taxon>
        <taxon>Bryocella</taxon>
    </lineage>
</organism>
<dbReference type="SUPFAM" id="SSF54637">
    <property type="entry name" value="Thioesterase/thiol ester dehydrase-isomerase"/>
    <property type="match status" value="1"/>
</dbReference>
<dbReference type="CDD" id="cd03454">
    <property type="entry name" value="YdeM"/>
    <property type="match status" value="1"/>
</dbReference>
<dbReference type="Gene3D" id="3.10.129.10">
    <property type="entry name" value="Hotdog Thioesterase"/>
    <property type="match status" value="1"/>
</dbReference>
<evidence type="ECO:0000259" key="1">
    <source>
        <dbReference type="Pfam" id="PF01575"/>
    </source>
</evidence>
<dbReference type="InterPro" id="IPR052342">
    <property type="entry name" value="MCH/BMMD"/>
</dbReference>
<sequence>MAQEQELYFEDFHPGMKFDSLRSYKVTADEIKEFAERYDPQPFHLDQSAGESSFFKGLAASGWLTSAIVMRLRVESIHVAGGMIGAGVEEMRWTHPVRPGDSLRTEAEIMGVRHSQSRPQYGIVRSRTTCYNQNDEVVLRSIVNFLAPLRPKGQQNS</sequence>
<evidence type="ECO:0000313" key="3">
    <source>
        <dbReference type="Proteomes" id="UP000236728"/>
    </source>
</evidence>
<dbReference type="PANTHER" id="PTHR43664">
    <property type="entry name" value="MONOAMINE OXIDASE-RELATED"/>
    <property type="match status" value="1"/>
</dbReference>
<keyword evidence="3" id="KW-1185">Reference proteome</keyword>
<dbReference type="AlphaFoldDB" id="A0A1H5ZDK3"/>
<dbReference type="Proteomes" id="UP000236728">
    <property type="component" value="Unassembled WGS sequence"/>
</dbReference>
<dbReference type="RefSeq" id="WP_235011571.1">
    <property type="nucleotide sequence ID" value="NZ_FNVA01000004.1"/>
</dbReference>
<dbReference type="InterPro" id="IPR002539">
    <property type="entry name" value="MaoC-like_dom"/>
</dbReference>
<protein>
    <submittedName>
        <fullName evidence="2">Acyl dehydratase</fullName>
    </submittedName>
</protein>
<dbReference type="PANTHER" id="PTHR43664:SF1">
    <property type="entry name" value="BETA-METHYLMALYL-COA DEHYDRATASE"/>
    <property type="match status" value="1"/>
</dbReference>
<accession>A0A1H5ZDK3</accession>
<gene>
    <name evidence="2" type="ORF">SAMN05421819_2605</name>
</gene>
<dbReference type="InterPro" id="IPR029069">
    <property type="entry name" value="HotDog_dom_sf"/>
</dbReference>
<feature type="domain" description="MaoC-like" evidence="1">
    <location>
        <begin position="14"/>
        <end position="119"/>
    </location>
</feature>
<name>A0A1H5ZDK3_9BACT</name>